<reference evidence="1 2" key="1">
    <citation type="submission" date="2023-10" db="EMBL/GenBank/DDBJ databases">
        <title>Y20.</title>
        <authorList>
            <person name="Zhang G."/>
            <person name="Ding Y."/>
        </authorList>
    </citation>
    <scope>NUCLEOTIDE SEQUENCE [LARGE SCALE GENOMIC DNA]</scope>
    <source>
        <strain evidence="1 2">Y20</strain>
    </source>
</reference>
<evidence type="ECO:0000313" key="2">
    <source>
        <dbReference type="Proteomes" id="UP001329313"/>
    </source>
</evidence>
<sequence>MTDGPASTQVDSTDGPSVIRISEQDAVAYADLVAWLAARYPDVSVSVIEAITQREAEAFLGGRHLAVPAALRRAVIEILSDRL</sequence>
<dbReference type="EMBL" id="CP137080">
    <property type="protein sequence ID" value="WOQ69979.1"/>
    <property type="molecule type" value="Genomic_DNA"/>
</dbReference>
<dbReference type="RefSeq" id="WP_330171073.1">
    <property type="nucleotide sequence ID" value="NZ_CP137080.1"/>
</dbReference>
<proteinExistence type="predicted"/>
<gene>
    <name evidence="1" type="ORF">RYJ27_01725</name>
</gene>
<protein>
    <submittedName>
        <fullName evidence="1">Uncharacterized protein</fullName>
    </submittedName>
</protein>
<accession>A0AAU0MJ36</accession>
<evidence type="ECO:0000313" key="1">
    <source>
        <dbReference type="EMBL" id="WOQ69979.1"/>
    </source>
</evidence>
<organism evidence="1 2">
    <name type="scientific">Microbacterium limosum</name>
    <dbReference type="NCBI Taxonomy" id="3079935"/>
    <lineage>
        <taxon>Bacteria</taxon>
        <taxon>Bacillati</taxon>
        <taxon>Actinomycetota</taxon>
        <taxon>Actinomycetes</taxon>
        <taxon>Micrococcales</taxon>
        <taxon>Microbacteriaceae</taxon>
        <taxon>Microbacterium</taxon>
    </lineage>
</organism>
<keyword evidence="2" id="KW-1185">Reference proteome</keyword>
<dbReference type="Proteomes" id="UP001329313">
    <property type="component" value="Chromosome"/>
</dbReference>
<name>A0AAU0MJ36_9MICO</name>
<dbReference type="KEGG" id="mliy:RYJ27_01725"/>
<dbReference type="AlphaFoldDB" id="A0AAU0MJ36"/>